<dbReference type="Gene3D" id="1.10.10.10">
    <property type="entry name" value="Winged helix-like DNA-binding domain superfamily/Winged helix DNA-binding domain"/>
    <property type="match status" value="1"/>
</dbReference>
<evidence type="ECO:0000259" key="4">
    <source>
        <dbReference type="PROSITE" id="PS51755"/>
    </source>
</evidence>
<dbReference type="CDD" id="cd00383">
    <property type="entry name" value="trans_reg_C"/>
    <property type="match status" value="1"/>
</dbReference>
<name>A0A5S4YXV6_9BRAD</name>
<keyword evidence="1 2" id="KW-0238">DNA-binding</keyword>
<dbReference type="GO" id="GO:0003677">
    <property type="term" value="F:DNA binding"/>
    <property type="evidence" value="ECO:0007669"/>
    <property type="project" value="UniProtKB-UniRule"/>
</dbReference>
<dbReference type="GO" id="GO:0006355">
    <property type="term" value="P:regulation of DNA-templated transcription"/>
    <property type="evidence" value="ECO:0007669"/>
    <property type="project" value="InterPro"/>
</dbReference>
<dbReference type="InterPro" id="IPR001867">
    <property type="entry name" value="OmpR/PhoB-type_DNA-bd"/>
</dbReference>
<dbReference type="AlphaFoldDB" id="A0A5S4YXV6"/>
<proteinExistence type="predicted"/>
<dbReference type="EMBL" id="VSTH01000007">
    <property type="protein sequence ID" value="TYO68439.1"/>
    <property type="molecule type" value="Genomic_DNA"/>
</dbReference>
<evidence type="ECO:0000256" key="3">
    <source>
        <dbReference type="SAM" id="MobiDB-lite"/>
    </source>
</evidence>
<evidence type="ECO:0000313" key="6">
    <source>
        <dbReference type="Proteomes" id="UP000324797"/>
    </source>
</evidence>
<feature type="region of interest" description="Disordered" evidence="3">
    <location>
        <begin position="105"/>
        <end position="124"/>
    </location>
</feature>
<dbReference type="SUPFAM" id="SSF46894">
    <property type="entry name" value="C-terminal effector domain of the bipartite response regulators"/>
    <property type="match status" value="1"/>
</dbReference>
<evidence type="ECO:0000313" key="5">
    <source>
        <dbReference type="EMBL" id="TYO68439.1"/>
    </source>
</evidence>
<protein>
    <recommendedName>
        <fullName evidence="4">OmpR/PhoB-type domain-containing protein</fullName>
    </recommendedName>
</protein>
<sequence length="124" mass="13499">MQLASACAICRSRENASRTRFRHSPTLSRGEAVALLGVLIKHPGIPVSKATLIEMVWSGRAVEDSNMTVQIAALRRALAHGGDARWIETLPRRGYRFSGYRFIGPAATSSGSGCNTREASDKER</sequence>
<dbReference type="SMART" id="SM00862">
    <property type="entry name" value="Trans_reg_C"/>
    <property type="match status" value="1"/>
</dbReference>
<feature type="compositionally biased region" description="Polar residues" evidence="3">
    <location>
        <begin position="107"/>
        <end position="117"/>
    </location>
</feature>
<reference evidence="5 6" key="1">
    <citation type="submission" date="2019-08" db="EMBL/GenBank/DDBJ databases">
        <title>Bradyrhizobium hipponensis sp. nov., a rhizobium isolated from a Lupinus angustifolius root nodule in Tunisia.</title>
        <authorList>
            <person name="Off K."/>
            <person name="Rejili M."/>
            <person name="Mars M."/>
            <person name="Brachmann A."/>
            <person name="Marin M."/>
        </authorList>
    </citation>
    <scope>NUCLEOTIDE SEQUENCE [LARGE SCALE GENOMIC DNA]</scope>
    <source>
        <strain evidence="6">aSej3</strain>
    </source>
</reference>
<organism evidence="5 6">
    <name type="scientific">Bradyrhizobium hipponense</name>
    <dbReference type="NCBI Taxonomy" id="2605638"/>
    <lineage>
        <taxon>Bacteria</taxon>
        <taxon>Pseudomonadati</taxon>
        <taxon>Pseudomonadota</taxon>
        <taxon>Alphaproteobacteria</taxon>
        <taxon>Hyphomicrobiales</taxon>
        <taxon>Nitrobacteraceae</taxon>
        <taxon>Bradyrhizobium</taxon>
    </lineage>
</organism>
<dbReference type="InterPro" id="IPR036388">
    <property type="entry name" value="WH-like_DNA-bd_sf"/>
</dbReference>
<dbReference type="Pfam" id="PF00486">
    <property type="entry name" value="Trans_reg_C"/>
    <property type="match status" value="1"/>
</dbReference>
<comment type="caution">
    <text evidence="5">The sequence shown here is derived from an EMBL/GenBank/DDBJ whole genome shotgun (WGS) entry which is preliminary data.</text>
</comment>
<dbReference type="Proteomes" id="UP000324797">
    <property type="component" value="Unassembled WGS sequence"/>
</dbReference>
<gene>
    <name evidence="5" type="ORF">FXV83_01055</name>
</gene>
<feature type="DNA-binding region" description="OmpR/PhoB-type" evidence="2">
    <location>
        <begin position="1"/>
        <end position="99"/>
    </location>
</feature>
<evidence type="ECO:0000256" key="1">
    <source>
        <dbReference type="ARBA" id="ARBA00023125"/>
    </source>
</evidence>
<evidence type="ECO:0000256" key="2">
    <source>
        <dbReference type="PROSITE-ProRule" id="PRU01091"/>
    </source>
</evidence>
<keyword evidence="6" id="KW-1185">Reference proteome</keyword>
<dbReference type="InterPro" id="IPR016032">
    <property type="entry name" value="Sig_transdc_resp-reg_C-effctor"/>
</dbReference>
<dbReference type="GO" id="GO:0000160">
    <property type="term" value="P:phosphorelay signal transduction system"/>
    <property type="evidence" value="ECO:0007669"/>
    <property type="project" value="InterPro"/>
</dbReference>
<feature type="domain" description="OmpR/PhoB-type" evidence="4">
    <location>
        <begin position="1"/>
        <end position="99"/>
    </location>
</feature>
<dbReference type="PROSITE" id="PS51755">
    <property type="entry name" value="OMPR_PHOB"/>
    <property type="match status" value="1"/>
</dbReference>
<accession>A0A5S4YXV6</accession>